<dbReference type="InterPro" id="IPR002316">
    <property type="entry name" value="Pro-tRNA-ligase_IIa"/>
</dbReference>
<reference evidence="10 11" key="1">
    <citation type="journal article" date="2024" name="BMC Genomics">
        <title>Genome assembly of redclaw crayfish (Cherax quadricarinatus) provides insights into its immune adaptation and hypoxia tolerance.</title>
        <authorList>
            <person name="Liu Z."/>
            <person name="Zheng J."/>
            <person name="Li H."/>
            <person name="Fang K."/>
            <person name="Wang S."/>
            <person name="He J."/>
            <person name="Zhou D."/>
            <person name="Weng S."/>
            <person name="Chi M."/>
            <person name="Gu Z."/>
            <person name="He J."/>
            <person name="Li F."/>
            <person name="Wang M."/>
        </authorList>
    </citation>
    <scope>NUCLEOTIDE SEQUENCE [LARGE SCALE GENOMIC DNA]</scope>
    <source>
        <strain evidence="10">ZL_2023a</strain>
    </source>
</reference>
<evidence type="ECO:0000256" key="3">
    <source>
        <dbReference type="ARBA" id="ARBA00022741"/>
    </source>
</evidence>
<evidence type="ECO:0000313" key="11">
    <source>
        <dbReference type="Proteomes" id="UP001445076"/>
    </source>
</evidence>
<dbReference type="Pfam" id="PF03129">
    <property type="entry name" value="HGTP_anticodon"/>
    <property type="match status" value="1"/>
</dbReference>
<protein>
    <recommendedName>
        <fullName evidence="1">proline--tRNA ligase</fullName>
        <ecNumber evidence="1">6.1.1.15</ecNumber>
    </recommendedName>
    <alternativeName>
        <fullName evidence="7">Prolyl-tRNA synthetase</fullName>
    </alternativeName>
</protein>
<accession>A0AAW0WQW4</accession>
<dbReference type="PANTHER" id="PTHR42753:SF10">
    <property type="entry name" value="PROLINE--TRNA LIGASE, MITOCHONDRIAL-RELATED"/>
    <property type="match status" value="1"/>
</dbReference>
<dbReference type="AlphaFoldDB" id="A0AAW0WQW4"/>
<dbReference type="InterPro" id="IPR004154">
    <property type="entry name" value="Anticodon-bd"/>
</dbReference>
<name>A0AAW0WQW4_CHEQU</name>
<evidence type="ECO:0000259" key="9">
    <source>
        <dbReference type="PROSITE" id="PS50862"/>
    </source>
</evidence>
<keyword evidence="2" id="KW-0436">Ligase</keyword>
<organism evidence="10 11">
    <name type="scientific">Cherax quadricarinatus</name>
    <name type="common">Australian red claw crayfish</name>
    <dbReference type="NCBI Taxonomy" id="27406"/>
    <lineage>
        <taxon>Eukaryota</taxon>
        <taxon>Metazoa</taxon>
        <taxon>Ecdysozoa</taxon>
        <taxon>Arthropoda</taxon>
        <taxon>Crustacea</taxon>
        <taxon>Multicrustacea</taxon>
        <taxon>Malacostraca</taxon>
        <taxon>Eumalacostraca</taxon>
        <taxon>Eucarida</taxon>
        <taxon>Decapoda</taxon>
        <taxon>Pleocyemata</taxon>
        <taxon>Astacidea</taxon>
        <taxon>Parastacoidea</taxon>
        <taxon>Parastacidae</taxon>
        <taxon>Cherax</taxon>
    </lineage>
</organism>
<dbReference type="SUPFAM" id="SSF52954">
    <property type="entry name" value="Class II aaRS ABD-related"/>
    <property type="match status" value="1"/>
</dbReference>
<keyword evidence="3" id="KW-0547">Nucleotide-binding</keyword>
<comment type="caution">
    <text evidence="10">The sequence shown here is derived from an EMBL/GenBank/DDBJ whole genome shotgun (WGS) entry which is preliminary data.</text>
</comment>
<dbReference type="InterPro" id="IPR002314">
    <property type="entry name" value="aa-tRNA-synt_IIb"/>
</dbReference>
<keyword evidence="4" id="KW-0067">ATP-binding</keyword>
<dbReference type="InterPro" id="IPR045864">
    <property type="entry name" value="aa-tRNA-synth_II/BPL/LPL"/>
</dbReference>
<comment type="catalytic activity">
    <reaction evidence="8">
        <text>tRNA(Pro) + L-proline + ATP = L-prolyl-tRNA(Pro) + AMP + diphosphate</text>
        <dbReference type="Rhea" id="RHEA:14305"/>
        <dbReference type="Rhea" id="RHEA-COMP:9700"/>
        <dbReference type="Rhea" id="RHEA-COMP:9702"/>
        <dbReference type="ChEBI" id="CHEBI:30616"/>
        <dbReference type="ChEBI" id="CHEBI:33019"/>
        <dbReference type="ChEBI" id="CHEBI:60039"/>
        <dbReference type="ChEBI" id="CHEBI:78442"/>
        <dbReference type="ChEBI" id="CHEBI:78532"/>
        <dbReference type="ChEBI" id="CHEBI:456215"/>
        <dbReference type="EC" id="6.1.1.15"/>
    </reaction>
</comment>
<keyword evidence="6" id="KW-0030">Aminoacyl-tRNA synthetase</keyword>
<proteinExistence type="predicted"/>
<keyword evidence="5" id="KW-0648">Protein biosynthesis</keyword>
<evidence type="ECO:0000313" key="10">
    <source>
        <dbReference type="EMBL" id="KAK8729676.1"/>
    </source>
</evidence>
<dbReference type="PANTHER" id="PTHR42753">
    <property type="entry name" value="MITOCHONDRIAL RIBOSOME PROTEIN L39/PROLYL-TRNA LIGASE FAMILY MEMBER"/>
    <property type="match status" value="1"/>
</dbReference>
<dbReference type="EC" id="6.1.1.15" evidence="1"/>
<dbReference type="InterPro" id="IPR006195">
    <property type="entry name" value="aa-tRNA-synth_II"/>
</dbReference>
<dbReference type="Gene3D" id="3.40.50.800">
    <property type="entry name" value="Anticodon-binding domain"/>
    <property type="match status" value="1"/>
</dbReference>
<dbReference type="Proteomes" id="UP001445076">
    <property type="component" value="Unassembled WGS sequence"/>
</dbReference>
<dbReference type="InterPro" id="IPR036621">
    <property type="entry name" value="Anticodon-bd_dom_sf"/>
</dbReference>
<dbReference type="Pfam" id="PF00587">
    <property type="entry name" value="tRNA-synt_2b"/>
    <property type="match status" value="1"/>
</dbReference>
<dbReference type="GO" id="GO:0006433">
    <property type="term" value="P:prolyl-tRNA aminoacylation"/>
    <property type="evidence" value="ECO:0007669"/>
    <property type="project" value="InterPro"/>
</dbReference>
<dbReference type="PROSITE" id="PS50862">
    <property type="entry name" value="AA_TRNA_LIGASE_II"/>
    <property type="match status" value="1"/>
</dbReference>
<dbReference type="InterPro" id="IPR050062">
    <property type="entry name" value="Pro-tRNA_synthetase"/>
</dbReference>
<dbReference type="SUPFAM" id="SSF55681">
    <property type="entry name" value="Class II aaRS and biotin synthetases"/>
    <property type="match status" value="1"/>
</dbReference>
<gene>
    <name evidence="10" type="ORF">OTU49_008264</name>
</gene>
<evidence type="ECO:0000256" key="7">
    <source>
        <dbReference type="ARBA" id="ARBA00029731"/>
    </source>
</evidence>
<evidence type="ECO:0000256" key="1">
    <source>
        <dbReference type="ARBA" id="ARBA00012831"/>
    </source>
</evidence>
<feature type="domain" description="Aminoacyl-transfer RNA synthetases class-II family profile" evidence="9">
    <location>
        <begin position="1"/>
        <end position="224"/>
    </location>
</feature>
<dbReference type="PRINTS" id="PR01046">
    <property type="entry name" value="TRNASYNTHPRO"/>
</dbReference>
<dbReference type="EMBL" id="JARKIK010000066">
    <property type="protein sequence ID" value="KAK8729676.1"/>
    <property type="molecule type" value="Genomic_DNA"/>
</dbReference>
<evidence type="ECO:0000256" key="2">
    <source>
        <dbReference type="ARBA" id="ARBA00022598"/>
    </source>
</evidence>
<evidence type="ECO:0000256" key="6">
    <source>
        <dbReference type="ARBA" id="ARBA00023146"/>
    </source>
</evidence>
<dbReference type="GO" id="GO:0005524">
    <property type="term" value="F:ATP binding"/>
    <property type="evidence" value="ECO:0007669"/>
    <property type="project" value="UniProtKB-KW"/>
</dbReference>
<dbReference type="GO" id="GO:0004827">
    <property type="term" value="F:proline-tRNA ligase activity"/>
    <property type="evidence" value="ECO:0007669"/>
    <property type="project" value="UniProtKB-EC"/>
</dbReference>
<evidence type="ECO:0000256" key="4">
    <source>
        <dbReference type="ARBA" id="ARBA00022840"/>
    </source>
</evidence>
<keyword evidence="11" id="KW-1185">Reference proteome</keyword>
<evidence type="ECO:0000256" key="5">
    <source>
        <dbReference type="ARBA" id="ARBA00022917"/>
    </source>
</evidence>
<evidence type="ECO:0000256" key="8">
    <source>
        <dbReference type="ARBA" id="ARBA00047671"/>
    </source>
</evidence>
<dbReference type="GO" id="GO:0005739">
    <property type="term" value="C:mitochondrion"/>
    <property type="evidence" value="ECO:0007669"/>
    <property type="project" value="TreeGrafter"/>
</dbReference>
<sequence>MTTSDRHKNEHVLSPTHEEAITSLMSDIYPLSYRQLPLHLYQITSKFRDESRPRFGLLRCKEFLMKDLYTFDCSEAAASVTYNKIGSAYDRIFQRIGIPYLKVAGDSGNIGGSLSHEYHYQAAIGEDTLLLCNGCDFSTNATLVSSSDDAFCTRCGGQLNKTLAIEVGHTFLLGTKYSAPLKACYQNDKGKPELLHMGCYGLGVSRIMAAAVEVLSQGKCIRWPWILAPFKICIITPKKGSKEAGALSWVDHLAHVVNSIPGFQNDVIIDDRDSFTIGQRVMEAKKTGYPLVIVVGKGACASIPLFELIDTENGDSQMLSQTLLVNFLKQKLLEFKFNV</sequence>
<dbReference type="Gene3D" id="3.30.930.10">
    <property type="entry name" value="Bira Bifunctional Protein, Domain 2"/>
    <property type="match status" value="1"/>
</dbReference>